<evidence type="ECO:0008006" key="3">
    <source>
        <dbReference type="Google" id="ProtNLM"/>
    </source>
</evidence>
<evidence type="ECO:0000313" key="1">
    <source>
        <dbReference type="EMBL" id="RXK14210.1"/>
    </source>
</evidence>
<dbReference type="AlphaFoldDB" id="A0A4Q1AYY5"/>
<evidence type="ECO:0000313" key="2">
    <source>
        <dbReference type="Proteomes" id="UP000289718"/>
    </source>
</evidence>
<protein>
    <recommendedName>
        <fullName evidence="3">Cobalamin biosynthesis protein</fullName>
    </recommendedName>
</protein>
<keyword evidence="2" id="KW-1185">Reference proteome</keyword>
<proteinExistence type="predicted"/>
<dbReference type="EMBL" id="NXIE01000001">
    <property type="protein sequence ID" value="RXK14210.1"/>
    <property type="molecule type" value="Genomic_DNA"/>
</dbReference>
<gene>
    <name evidence="1" type="ORF">CP965_01825</name>
</gene>
<dbReference type="SUPFAM" id="SSF52833">
    <property type="entry name" value="Thioredoxin-like"/>
    <property type="match status" value="1"/>
</dbReference>
<comment type="caution">
    <text evidence="1">The sequence shown here is derived from an EMBL/GenBank/DDBJ whole genome shotgun (WGS) entry which is preliminary data.</text>
</comment>
<dbReference type="Proteomes" id="UP000289718">
    <property type="component" value="Unassembled WGS sequence"/>
</dbReference>
<reference evidence="1 2" key="1">
    <citation type="submission" date="2017-09" db="EMBL/GenBank/DDBJ databases">
        <title>Genomics of the genus Arcobacter.</title>
        <authorList>
            <person name="Perez-Cataluna A."/>
            <person name="Figueras M.J."/>
            <person name="Salas-Masso N."/>
        </authorList>
    </citation>
    <scope>NUCLEOTIDE SEQUENCE [LARGE SCALE GENOMIC DNA]</scope>
    <source>
        <strain evidence="1 2">F156-34</strain>
    </source>
</reference>
<sequence>MRNIMENKKEVLYNTMGSVVAEGFTCKPKQFDANKPIMHFKTQLFLCDDERCSKAHKGKDVAATLREVIKELNLSKGEERIKVVRTGCFGACRFRSVANIYENTQRNGYLENNAIWLKNVHRYDKEKWIKLFKTLSNNEKLDMSEFKIVPMSEMDTYKND</sequence>
<dbReference type="Gene3D" id="3.40.30.10">
    <property type="entry name" value="Glutaredoxin"/>
    <property type="match status" value="1"/>
</dbReference>
<dbReference type="InterPro" id="IPR036249">
    <property type="entry name" value="Thioredoxin-like_sf"/>
</dbReference>
<name>A0A4Q1AYY5_9BACT</name>
<dbReference type="CDD" id="cd02980">
    <property type="entry name" value="TRX_Fd_family"/>
    <property type="match status" value="1"/>
</dbReference>
<accession>A0A4Q1AYY5</accession>
<dbReference type="OrthoDB" id="5344153at2"/>
<organism evidence="1 2">
    <name type="scientific">Halarcobacter mediterraneus</name>
    <dbReference type="NCBI Taxonomy" id="2023153"/>
    <lineage>
        <taxon>Bacteria</taxon>
        <taxon>Pseudomonadati</taxon>
        <taxon>Campylobacterota</taxon>
        <taxon>Epsilonproteobacteria</taxon>
        <taxon>Campylobacterales</taxon>
        <taxon>Arcobacteraceae</taxon>
        <taxon>Halarcobacter</taxon>
    </lineage>
</organism>